<dbReference type="Pfam" id="PF00535">
    <property type="entry name" value="Glycos_transf_2"/>
    <property type="match status" value="1"/>
</dbReference>
<evidence type="ECO:0000313" key="3">
    <source>
        <dbReference type="Proteomes" id="UP001170023"/>
    </source>
</evidence>
<gene>
    <name evidence="2" type="ORF">Q4469_21215</name>
</gene>
<dbReference type="PANTHER" id="PTHR22916">
    <property type="entry name" value="GLYCOSYLTRANSFERASE"/>
    <property type="match status" value="1"/>
</dbReference>
<dbReference type="EC" id="2.4.-.-" evidence="2"/>
<dbReference type="SUPFAM" id="SSF53448">
    <property type="entry name" value="Nucleotide-diphospho-sugar transferases"/>
    <property type="match status" value="1"/>
</dbReference>
<dbReference type="InterPro" id="IPR029044">
    <property type="entry name" value="Nucleotide-diphossugar_trans"/>
</dbReference>
<organism evidence="2 3">
    <name type="scientific">Bacteroides caccae</name>
    <dbReference type="NCBI Taxonomy" id="47678"/>
    <lineage>
        <taxon>Bacteria</taxon>
        <taxon>Pseudomonadati</taxon>
        <taxon>Bacteroidota</taxon>
        <taxon>Bacteroidia</taxon>
        <taxon>Bacteroidales</taxon>
        <taxon>Bacteroidaceae</taxon>
        <taxon>Bacteroides</taxon>
    </lineage>
</organism>
<keyword evidence="2" id="KW-0328">Glycosyltransferase</keyword>
<sequence length="296" mass="34814">MKDLVTVFTPVYNRKNLIGNLYQSLLSQTYKNFEWIIVDDGSTDDIDEIIKSYQNEDRILIRFIKQENGGKHRAINNGVLHAKGELFYIVDSDDYLTKDSIERIVFHYQYIKNNDKFAGVCGMKCFPDGSRIGKEVTWKILKDSWINYWIIKNIKGDVAFVFKTSVLRNYLFDDIPGEKFCAESLVLNRIGKNYLMLFFNEKIYIAEYLSDGLSVSSIKNRMNSPNYAMRIYSEMASLDIPYLKKIKAHINYWRFAPCSKLKMKNKIKQVKYLQPIITQYFIDNKSEIWLLFLIAH</sequence>
<dbReference type="GO" id="GO:0016758">
    <property type="term" value="F:hexosyltransferase activity"/>
    <property type="evidence" value="ECO:0007669"/>
    <property type="project" value="UniProtKB-ARBA"/>
</dbReference>
<protein>
    <submittedName>
        <fullName evidence="2">Glycosyltransferase family 2 protein</fullName>
        <ecNumber evidence="2">2.4.-.-</ecNumber>
    </submittedName>
</protein>
<keyword evidence="2" id="KW-0808">Transferase</keyword>
<dbReference type="AlphaFoldDB" id="A0AAW7WSH5"/>
<feature type="domain" description="Glycosyltransferase 2-like" evidence="1">
    <location>
        <begin position="6"/>
        <end position="129"/>
    </location>
</feature>
<evidence type="ECO:0000259" key="1">
    <source>
        <dbReference type="Pfam" id="PF00535"/>
    </source>
</evidence>
<dbReference type="CDD" id="cd00761">
    <property type="entry name" value="Glyco_tranf_GTA_type"/>
    <property type="match status" value="1"/>
</dbReference>
<dbReference type="InterPro" id="IPR001173">
    <property type="entry name" value="Glyco_trans_2-like"/>
</dbReference>
<dbReference type="Gene3D" id="3.90.550.10">
    <property type="entry name" value="Spore Coat Polysaccharide Biosynthesis Protein SpsA, Chain A"/>
    <property type="match status" value="1"/>
</dbReference>
<dbReference type="Proteomes" id="UP001170023">
    <property type="component" value="Unassembled WGS sequence"/>
</dbReference>
<reference evidence="2" key="1">
    <citation type="submission" date="2023-07" db="EMBL/GenBank/DDBJ databases">
        <title>Whole Genome Sequencing of Colonoscopy isolates.</title>
        <authorList>
            <person name="Surve S.V."/>
            <person name="Valls R.A."/>
            <person name="Barrak K.E."/>
            <person name="Gardner T.B."/>
            <person name="O'Toole G.A."/>
        </authorList>
    </citation>
    <scope>NUCLEOTIDE SEQUENCE</scope>
    <source>
        <strain evidence="2">GP0119</strain>
    </source>
</reference>
<evidence type="ECO:0000313" key="2">
    <source>
        <dbReference type="EMBL" id="MDO6360165.1"/>
    </source>
</evidence>
<name>A0AAW7WSH5_9BACE</name>
<proteinExistence type="predicted"/>
<feature type="non-terminal residue" evidence="2">
    <location>
        <position position="296"/>
    </location>
</feature>
<dbReference type="EMBL" id="JAUONL010000031">
    <property type="protein sequence ID" value="MDO6360165.1"/>
    <property type="molecule type" value="Genomic_DNA"/>
</dbReference>
<dbReference type="RefSeq" id="WP_303490689.1">
    <property type="nucleotide sequence ID" value="NZ_JAUONL010000031.1"/>
</dbReference>
<accession>A0AAW7WSH5</accession>
<comment type="caution">
    <text evidence="2">The sequence shown here is derived from an EMBL/GenBank/DDBJ whole genome shotgun (WGS) entry which is preliminary data.</text>
</comment>
<dbReference type="PANTHER" id="PTHR22916:SF3">
    <property type="entry name" value="UDP-GLCNAC:BETAGAL BETA-1,3-N-ACETYLGLUCOSAMINYLTRANSFERASE-LIKE PROTEIN 1"/>
    <property type="match status" value="1"/>
</dbReference>